<feature type="signal peptide" evidence="1">
    <location>
        <begin position="1"/>
        <end position="22"/>
    </location>
</feature>
<evidence type="ECO:0000256" key="1">
    <source>
        <dbReference type="SAM" id="SignalP"/>
    </source>
</evidence>
<comment type="caution">
    <text evidence="2">The sequence shown here is derived from an EMBL/GenBank/DDBJ whole genome shotgun (WGS) entry which is preliminary data.</text>
</comment>
<protein>
    <recommendedName>
        <fullName evidence="4">Cystatin domain-containing protein</fullName>
    </recommendedName>
</protein>
<dbReference type="AlphaFoldDB" id="D3B108"/>
<dbReference type="EMBL" id="ADBJ01000008">
    <property type="protein sequence ID" value="EFA84982.1"/>
    <property type="molecule type" value="Genomic_DNA"/>
</dbReference>
<dbReference type="OMA" id="ANDYKRD"/>
<evidence type="ECO:0000313" key="2">
    <source>
        <dbReference type="EMBL" id="EFA84982.1"/>
    </source>
</evidence>
<name>D3B108_HETP5</name>
<dbReference type="FunCoup" id="D3B108">
    <property type="interactions" value="805"/>
</dbReference>
<dbReference type="Proteomes" id="UP000001396">
    <property type="component" value="Unassembled WGS sequence"/>
</dbReference>
<sequence>MGLVNKLIFLIGLGALTYNTNPDKGDFNRQLAKKIENKEGKIASYVLRGVMSVTNPVEVQNCVYFSLATMVPCEANNFSNDVVGVGMFGKWIIFT</sequence>
<keyword evidence="3" id="KW-1185">Reference proteome</keyword>
<gene>
    <name evidence="2" type="ORF">PPL_01976</name>
</gene>
<proteinExistence type="predicted"/>
<evidence type="ECO:0008006" key="4">
    <source>
        <dbReference type="Google" id="ProtNLM"/>
    </source>
</evidence>
<feature type="chain" id="PRO_5003040767" description="Cystatin domain-containing protein" evidence="1">
    <location>
        <begin position="23"/>
        <end position="95"/>
    </location>
</feature>
<organism evidence="2 3">
    <name type="scientific">Heterostelium pallidum (strain ATCC 26659 / Pp 5 / PN500)</name>
    <name type="common">Cellular slime mold</name>
    <name type="synonym">Polysphondylium pallidum</name>
    <dbReference type="NCBI Taxonomy" id="670386"/>
    <lineage>
        <taxon>Eukaryota</taxon>
        <taxon>Amoebozoa</taxon>
        <taxon>Evosea</taxon>
        <taxon>Eumycetozoa</taxon>
        <taxon>Dictyostelia</taxon>
        <taxon>Acytosteliales</taxon>
        <taxon>Acytosteliaceae</taxon>
        <taxon>Heterostelium</taxon>
    </lineage>
</organism>
<evidence type="ECO:0000313" key="3">
    <source>
        <dbReference type="Proteomes" id="UP000001396"/>
    </source>
</evidence>
<keyword evidence="1" id="KW-0732">Signal</keyword>
<accession>D3B108</accession>
<dbReference type="InParanoid" id="D3B108"/>
<reference evidence="2 3" key="1">
    <citation type="journal article" date="2011" name="Genome Res.">
        <title>Phylogeny-wide analysis of social amoeba genomes highlights ancient origins for complex intercellular communication.</title>
        <authorList>
            <person name="Heidel A.J."/>
            <person name="Lawal H.M."/>
            <person name="Felder M."/>
            <person name="Schilde C."/>
            <person name="Helps N.R."/>
            <person name="Tunggal B."/>
            <person name="Rivero F."/>
            <person name="John U."/>
            <person name="Schleicher M."/>
            <person name="Eichinger L."/>
            <person name="Platzer M."/>
            <person name="Noegel A.A."/>
            <person name="Schaap P."/>
            <person name="Gloeckner G."/>
        </authorList>
    </citation>
    <scope>NUCLEOTIDE SEQUENCE [LARGE SCALE GENOMIC DNA]</scope>
    <source>
        <strain evidence="3">ATCC 26659 / Pp 5 / PN500</strain>
    </source>
</reference>
<dbReference type="RefSeq" id="XP_020437092.1">
    <property type="nucleotide sequence ID" value="XM_020572975.1"/>
</dbReference>
<dbReference type="GeneID" id="31357502"/>